<evidence type="ECO:0000256" key="3">
    <source>
        <dbReference type="ARBA" id="ARBA00022630"/>
    </source>
</evidence>
<dbReference type="GO" id="GO:0009881">
    <property type="term" value="F:photoreceptor activity"/>
    <property type="evidence" value="ECO:0007669"/>
    <property type="project" value="UniProtKB-KW"/>
</dbReference>
<dbReference type="PROSITE" id="PS50112">
    <property type="entry name" value="PAS"/>
    <property type="match status" value="1"/>
</dbReference>
<keyword evidence="6" id="KW-0675">Receptor</keyword>
<organism evidence="8">
    <name type="scientific">Hemerocallis sp. BC-2016</name>
    <dbReference type="NCBI Taxonomy" id="1799589"/>
    <lineage>
        <taxon>Eukaryota</taxon>
        <taxon>Viridiplantae</taxon>
        <taxon>Streptophyta</taxon>
        <taxon>Embryophyta</taxon>
        <taxon>Tracheophyta</taxon>
        <taxon>Spermatophyta</taxon>
        <taxon>Magnoliopsida</taxon>
        <taxon>Liliopsida</taxon>
        <taxon>Asparagales</taxon>
        <taxon>Asphodelaceae</taxon>
        <taxon>Hemerocallidoideae</taxon>
        <taxon>Hemerocallis</taxon>
    </lineage>
</organism>
<dbReference type="AlphaFoldDB" id="A0A126WZN7"/>
<keyword evidence="1" id="KW-0600">Photoreceptor protein</keyword>
<reference evidence="8" key="1">
    <citation type="journal article" date="2016" name="Proc. Natl. Acad. Sci. U.S.A.">
        <title>Functional and topological diversity of LOV domain photoreceptors.</title>
        <authorList>
            <person name="Glantz S.T."/>
            <person name="Carpenter E.J."/>
            <person name="Melkonian M."/>
            <person name="Gardner K.H."/>
            <person name="Boyden E.S."/>
            <person name="Wong G.K."/>
            <person name="Chow B.Y."/>
        </authorList>
    </citation>
    <scope>NUCLEOTIDE SEQUENCE</scope>
    <source>
        <strain evidence="8">JHUL_2021690</strain>
    </source>
</reference>
<evidence type="ECO:0000256" key="2">
    <source>
        <dbReference type="ARBA" id="ARBA00022606"/>
    </source>
</evidence>
<proteinExistence type="evidence at transcript level"/>
<keyword evidence="4" id="KW-0288">FMN</keyword>
<dbReference type="Pfam" id="PF13426">
    <property type="entry name" value="PAS_9"/>
    <property type="match status" value="1"/>
</dbReference>
<dbReference type="InterPro" id="IPR035965">
    <property type="entry name" value="PAS-like_dom_sf"/>
</dbReference>
<evidence type="ECO:0000256" key="1">
    <source>
        <dbReference type="ARBA" id="ARBA00022543"/>
    </source>
</evidence>
<dbReference type="SUPFAM" id="SSF55785">
    <property type="entry name" value="PYP-like sensor domain (PAS domain)"/>
    <property type="match status" value="1"/>
</dbReference>
<evidence type="ECO:0000259" key="7">
    <source>
        <dbReference type="PROSITE" id="PS50112"/>
    </source>
</evidence>
<dbReference type="PANTHER" id="PTHR47429">
    <property type="entry name" value="PROTEIN TWIN LOV 1"/>
    <property type="match status" value="1"/>
</dbReference>
<dbReference type="EMBL" id="KU699610">
    <property type="protein sequence ID" value="AML77530.1"/>
    <property type="molecule type" value="mRNA"/>
</dbReference>
<evidence type="ECO:0000256" key="6">
    <source>
        <dbReference type="ARBA" id="ARBA00023170"/>
    </source>
</evidence>
<dbReference type="FunFam" id="3.30.450.20:FF:000211">
    <property type="entry name" value="Protein TWIN LOV 1"/>
    <property type="match status" value="1"/>
</dbReference>
<evidence type="ECO:0000256" key="4">
    <source>
        <dbReference type="ARBA" id="ARBA00022643"/>
    </source>
</evidence>
<dbReference type="GO" id="GO:0005634">
    <property type="term" value="C:nucleus"/>
    <property type="evidence" value="ECO:0007669"/>
    <property type="project" value="TreeGrafter"/>
</dbReference>
<keyword evidence="3" id="KW-0285">Flavoprotein</keyword>
<keyword evidence="2" id="KW-0716">Sensory transduction</keyword>
<dbReference type="NCBIfam" id="TIGR00229">
    <property type="entry name" value="sensory_box"/>
    <property type="match status" value="1"/>
</dbReference>
<evidence type="ECO:0000256" key="5">
    <source>
        <dbReference type="ARBA" id="ARBA00022991"/>
    </source>
</evidence>
<accession>A0A126WZN7</accession>
<feature type="domain" description="PAS" evidence="7">
    <location>
        <begin position="79"/>
        <end position="125"/>
    </location>
</feature>
<protein>
    <submittedName>
        <fullName evidence="8">Putative LOV domain-containing protein</fullName>
    </submittedName>
</protein>
<name>A0A126WZN7_9ASPA</name>
<sequence>MEAEEMHEASDWEKQKASNAAKSILSILNYYRKHAPKMLCGKRCSSASIASLGSSLNISLGRIKQSFVLTDPYLPDMPIVYASDAFLSLTGYSRHEVLGRNCRFLNGPDTDIEALQEIKSRIQAEQACSVRLLNYRKDESSFWNLLHIAPVRNATGKIAFYVGVQINENCKDVHGLSSEMRQLSAVAAVKVAVRSLFSGAGTSASSSSS</sequence>
<keyword evidence="5" id="KW-0157">Chromophore</keyword>
<dbReference type="InterPro" id="IPR000014">
    <property type="entry name" value="PAS"/>
</dbReference>
<dbReference type="Gene3D" id="3.30.450.20">
    <property type="entry name" value="PAS domain"/>
    <property type="match status" value="1"/>
</dbReference>
<dbReference type="CDD" id="cd00130">
    <property type="entry name" value="PAS"/>
    <property type="match status" value="1"/>
</dbReference>
<evidence type="ECO:0000313" key="8">
    <source>
        <dbReference type="EMBL" id="AML77530.1"/>
    </source>
</evidence>
<dbReference type="PANTHER" id="PTHR47429:SF2">
    <property type="entry name" value="PROTEIN TWIN LOV 1"/>
    <property type="match status" value="1"/>
</dbReference>